<proteinExistence type="predicted"/>
<evidence type="ECO:0000256" key="4">
    <source>
        <dbReference type="ARBA" id="ARBA00023136"/>
    </source>
</evidence>
<dbReference type="WBParaSite" id="L893_g17415.t1">
    <property type="protein sequence ID" value="L893_g17415.t1"/>
    <property type="gene ID" value="L893_g17415"/>
</dbReference>
<name>A0A1I7YKY1_9BILA</name>
<keyword evidence="7" id="KW-1185">Reference proteome</keyword>
<reference evidence="8" key="1">
    <citation type="submission" date="2016-11" db="UniProtKB">
        <authorList>
            <consortium name="WormBaseParasite"/>
        </authorList>
    </citation>
    <scope>IDENTIFICATION</scope>
</reference>
<dbReference type="SUPFAM" id="SSF103473">
    <property type="entry name" value="MFS general substrate transporter"/>
    <property type="match status" value="1"/>
</dbReference>
<organism evidence="7 8">
    <name type="scientific">Steinernema glaseri</name>
    <dbReference type="NCBI Taxonomy" id="37863"/>
    <lineage>
        <taxon>Eukaryota</taxon>
        <taxon>Metazoa</taxon>
        <taxon>Ecdysozoa</taxon>
        <taxon>Nematoda</taxon>
        <taxon>Chromadorea</taxon>
        <taxon>Rhabditida</taxon>
        <taxon>Tylenchina</taxon>
        <taxon>Panagrolaimomorpha</taxon>
        <taxon>Strongyloidoidea</taxon>
        <taxon>Steinernematidae</taxon>
        <taxon>Steinernema</taxon>
    </lineage>
</organism>
<dbReference type="InterPro" id="IPR011701">
    <property type="entry name" value="MFS"/>
</dbReference>
<dbReference type="GO" id="GO:0006820">
    <property type="term" value="P:monoatomic anion transport"/>
    <property type="evidence" value="ECO:0007669"/>
    <property type="project" value="TreeGrafter"/>
</dbReference>
<feature type="transmembrane region" description="Helical" evidence="5">
    <location>
        <begin position="281"/>
        <end position="301"/>
    </location>
</feature>
<dbReference type="InterPro" id="IPR050382">
    <property type="entry name" value="MFS_Na/Anion_cotransporter"/>
</dbReference>
<comment type="subcellular location">
    <subcellularLocation>
        <location evidence="1">Membrane</location>
        <topology evidence="1">Multi-pass membrane protein</topology>
    </subcellularLocation>
</comment>
<evidence type="ECO:0000259" key="6">
    <source>
        <dbReference type="PROSITE" id="PS50850"/>
    </source>
</evidence>
<dbReference type="GO" id="GO:0016020">
    <property type="term" value="C:membrane"/>
    <property type="evidence" value="ECO:0007669"/>
    <property type="project" value="UniProtKB-SubCell"/>
</dbReference>
<keyword evidence="3 5" id="KW-1133">Transmembrane helix</keyword>
<evidence type="ECO:0000313" key="8">
    <source>
        <dbReference type="WBParaSite" id="L893_g17415.t1"/>
    </source>
</evidence>
<feature type="transmembrane region" description="Helical" evidence="5">
    <location>
        <begin position="57"/>
        <end position="78"/>
    </location>
</feature>
<dbReference type="Pfam" id="PF07690">
    <property type="entry name" value="MFS_1"/>
    <property type="match status" value="1"/>
</dbReference>
<dbReference type="PANTHER" id="PTHR11662">
    <property type="entry name" value="SOLUTE CARRIER FAMILY 17"/>
    <property type="match status" value="1"/>
</dbReference>
<keyword evidence="4 5" id="KW-0472">Membrane</keyword>
<feature type="transmembrane region" description="Helical" evidence="5">
    <location>
        <begin position="414"/>
        <end position="434"/>
    </location>
</feature>
<dbReference type="PANTHER" id="PTHR11662:SF405">
    <property type="entry name" value="PROTEIN CBG12249"/>
    <property type="match status" value="1"/>
</dbReference>
<dbReference type="InterPro" id="IPR020846">
    <property type="entry name" value="MFS_dom"/>
</dbReference>
<feature type="transmembrane region" description="Helical" evidence="5">
    <location>
        <begin position="244"/>
        <end position="269"/>
    </location>
</feature>
<feature type="transmembrane region" description="Helical" evidence="5">
    <location>
        <begin position="345"/>
        <end position="366"/>
    </location>
</feature>
<feature type="transmembrane region" description="Helical" evidence="5">
    <location>
        <begin position="178"/>
        <end position="198"/>
    </location>
</feature>
<dbReference type="GO" id="GO:0022857">
    <property type="term" value="F:transmembrane transporter activity"/>
    <property type="evidence" value="ECO:0007669"/>
    <property type="project" value="InterPro"/>
</dbReference>
<dbReference type="PROSITE" id="PS50850">
    <property type="entry name" value="MFS"/>
    <property type="match status" value="1"/>
</dbReference>
<evidence type="ECO:0000313" key="7">
    <source>
        <dbReference type="Proteomes" id="UP000095287"/>
    </source>
</evidence>
<evidence type="ECO:0000256" key="5">
    <source>
        <dbReference type="SAM" id="Phobius"/>
    </source>
</evidence>
<keyword evidence="2 5" id="KW-0812">Transmembrane</keyword>
<feature type="transmembrane region" description="Helical" evidence="5">
    <location>
        <begin position="111"/>
        <end position="135"/>
    </location>
</feature>
<evidence type="ECO:0000256" key="3">
    <source>
        <dbReference type="ARBA" id="ARBA00022989"/>
    </source>
</evidence>
<feature type="transmembrane region" description="Helical" evidence="5">
    <location>
        <begin position="373"/>
        <end position="394"/>
    </location>
</feature>
<evidence type="ECO:0000256" key="1">
    <source>
        <dbReference type="ARBA" id="ARBA00004141"/>
    </source>
</evidence>
<feature type="domain" description="Major facilitator superfamily (MFS) profile" evidence="6">
    <location>
        <begin position="1"/>
        <end position="438"/>
    </location>
</feature>
<evidence type="ECO:0000256" key="2">
    <source>
        <dbReference type="ARBA" id="ARBA00022692"/>
    </source>
</evidence>
<feature type="transmembrane region" description="Helical" evidence="5">
    <location>
        <begin position="85"/>
        <end position="105"/>
    </location>
</feature>
<dbReference type="FunFam" id="1.20.1250.20:FF:000532">
    <property type="entry name" value="SLC (SoLute Carrier) homolog"/>
    <property type="match status" value="1"/>
</dbReference>
<dbReference type="AlphaFoldDB" id="A0A1I7YKY1"/>
<feature type="transmembrane region" description="Helical" evidence="5">
    <location>
        <begin position="322"/>
        <end position="339"/>
    </location>
</feature>
<accession>A0A1I7YKY1</accession>
<dbReference type="InterPro" id="IPR036259">
    <property type="entry name" value="MFS_trans_sf"/>
</dbReference>
<sequence>MTCMVNSTAVVLQSTTNTSYLKELVHAESCPRANNDNGNSFVNDYGGTLVWSSGVQALLFSGTFWGALVTVMPAGYFADRSSPVLLLQVAAALYIICTAVLPYLALHWGYLYVFVSRVIMGLGEGVLIPSINTLVTRWFPTDERSTAAALYTAGNQIAAAFGNPVAAALCASPLEWPAVFYLCATIGTLWLIIWRFTVRNSPSKSHWISQRERIYLEKCIPKAKPHSKKDHTIPWRAMATSLPLWALFVCQYAANTIVVFMQIYLPSFFKEVLFLPMVDNGLYSAAPSIVQLFVKVFWGMLMDKLKKKKYLSVTATCKLSQAVSCLTTSVVFILIANYASCNTPLIALSLVCIIAGGFGIAISGFYMSLLCLAPAHTGTISALSMVIGILGRLTTPEVVAYFKVYGTLDEWKNILYFFSFLLFSSGLIFCIFGSGEHQEWGVIKPTATEEKELSKLEGLDEESDELENCVYPDVVST</sequence>
<protein>
    <submittedName>
        <fullName evidence="8">MFS domain-containing protein</fullName>
    </submittedName>
</protein>
<dbReference type="Proteomes" id="UP000095287">
    <property type="component" value="Unplaced"/>
</dbReference>
<dbReference type="Gene3D" id="1.20.1250.20">
    <property type="entry name" value="MFS general substrate transporter like domains"/>
    <property type="match status" value="2"/>
</dbReference>